<dbReference type="PRINTS" id="PR00036">
    <property type="entry name" value="HTHLACI"/>
</dbReference>
<dbReference type="STRING" id="81409.SAMN04515656_101127"/>
<evidence type="ECO:0000313" key="6">
    <source>
        <dbReference type="Proteomes" id="UP000199394"/>
    </source>
</evidence>
<dbReference type="Proteomes" id="UP000199394">
    <property type="component" value="Unassembled WGS sequence"/>
</dbReference>
<dbReference type="AlphaFoldDB" id="A0A1H3WZJ8"/>
<dbReference type="RefSeq" id="WP_090304138.1">
    <property type="nucleotide sequence ID" value="NZ_FNRK01000001.1"/>
</dbReference>
<dbReference type="Pfam" id="PF13377">
    <property type="entry name" value="Peripla_BP_3"/>
    <property type="match status" value="1"/>
</dbReference>
<dbReference type="Gene3D" id="1.10.260.40">
    <property type="entry name" value="lambda repressor-like DNA-binding domains"/>
    <property type="match status" value="1"/>
</dbReference>
<dbReference type="OrthoDB" id="3180992at2"/>
<evidence type="ECO:0000256" key="1">
    <source>
        <dbReference type="ARBA" id="ARBA00023015"/>
    </source>
</evidence>
<organism evidence="5 6">
    <name type="scientific">Eubacterium aggregans</name>
    <dbReference type="NCBI Taxonomy" id="81409"/>
    <lineage>
        <taxon>Bacteria</taxon>
        <taxon>Bacillati</taxon>
        <taxon>Bacillota</taxon>
        <taxon>Clostridia</taxon>
        <taxon>Eubacteriales</taxon>
        <taxon>Eubacteriaceae</taxon>
        <taxon>Eubacterium</taxon>
    </lineage>
</organism>
<dbReference type="CDD" id="cd01542">
    <property type="entry name" value="PBP1_TreR-like"/>
    <property type="match status" value="1"/>
</dbReference>
<dbReference type="InterPro" id="IPR000843">
    <property type="entry name" value="HTH_LacI"/>
</dbReference>
<dbReference type="SUPFAM" id="SSF53822">
    <property type="entry name" value="Periplasmic binding protein-like I"/>
    <property type="match status" value="1"/>
</dbReference>
<dbReference type="GO" id="GO:0000976">
    <property type="term" value="F:transcription cis-regulatory region binding"/>
    <property type="evidence" value="ECO:0007669"/>
    <property type="project" value="TreeGrafter"/>
</dbReference>
<dbReference type="InterPro" id="IPR010982">
    <property type="entry name" value="Lambda_DNA-bd_dom_sf"/>
</dbReference>
<name>A0A1H3WZJ8_9FIRM</name>
<dbReference type="EMBL" id="FNRK01000001">
    <property type="protein sequence ID" value="SDZ91688.1"/>
    <property type="molecule type" value="Genomic_DNA"/>
</dbReference>
<evidence type="ECO:0000313" key="5">
    <source>
        <dbReference type="EMBL" id="SDZ91688.1"/>
    </source>
</evidence>
<dbReference type="GO" id="GO:0003700">
    <property type="term" value="F:DNA-binding transcription factor activity"/>
    <property type="evidence" value="ECO:0007669"/>
    <property type="project" value="TreeGrafter"/>
</dbReference>
<dbReference type="PROSITE" id="PS00356">
    <property type="entry name" value="HTH_LACI_1"/>
    <property type="match status" value="1"/>
</dbReference>
<dbReference type="InterPro" id="IPR046335">
    <property type="entry name" value="LacI/GalR-like_sensor"/>
</dbReference>
<dbReference type="PANTHER" id="PTHR30146">
    <property type="entry name" value="LACI-RELATED TRANSCRIPTIONAL REPRESSOR"/>
    <property type="match status" value="1"/>
</dbReference>
<gene>
    <name evidence="5" type="ORF">SAMN04515656_101127</name>
</gene>
<accession>A0A1H3WZJ8</accession>
<keyword evidence="2" id="KW-0238">DNA-binding</keyword>
<sequence length="327" mass="35441">MNISDIARLAGVSPATVSRYLNNGYVSAEKKAIIKKVIDETGYSPLASAQSLRQRRNRVIGVIVPKLSSESISRVVEGISLGLSDSGYHLFLGNTGNDVASELDYLALFQNNFVDGVIFIATEITPRHRRLFNQYTKPLVVVGQLAEGMPSVYHDDEGAAYAVVDHMIAQGSRRIAFLGVKSGDAAAGLGRHEGYRRALLDHGLEPEPTLYQEVEFSIADGYRGALRLLDGGQSFDGLFCATDNIAIGAMNCLHYSKLSVPGDVRVAGVGDSMVSKALLPALTSVHLYYQTSGQEAAQMVMGHLERGQSVNKQLRLGFELCERESTM</sequence>
<evidence type="ECO:0000256" key="3">
    <source>
        <dbReference type="ARBA" id="ARBA00023163"/>
    </source>
</evidence>
<keyword evidence="6" id="KW-1185">Reference proteome</keyword>
<dbReference type="InterPro" id="IPR028082">
    <property type="entry name" value="Peripla_BP_I"/>
</dbReference>
<dbReference type="PROSITE" id="PS50932">
    <property type="entry name" value="HTH_LACI_2"/>
    <property type="match status" value="1"/>
</dbReference>
<keyword evidence="1" id="KW-0805">Transcription regulation</keyword>
<evidence type="ECO:0000259" key="4">
    <source>
        <dbReference type="PROSITE" id="PS50932"/>
    </source>
</evidence>
<protein>
    <submittedName>
        <fullName evidence="5">Transcriptional regulator, LacI family</fullName>
    </submittedName>
</protein>
<dbReference type="CDD" id="cd01392">
    <property type="entry name" value="HTH_LacI"/>
    <property type="match status" value="1"/>
</dbReference>
<dbReference type="SUPFAM" id="SSF47413">
    <property type="entry name" value="lambda repressor-like DNA-binding domains"/>
    <property type="match status" value="1"/>
</dbReference>
<dbReference type="PANTHER" id="PTHR30146:SF154">
    <property type="entry name" value="TRANSCRIPTION REGULATOR, MEMBER OF GALR FAMILY"/>
    <property type="match status" value="1"/>
</dbReference>
<evidence type="ECO:0000256" key="2">
    <source>
        <dbReference type="ARBA" id="ARBA00023125"/>
    </source>
</evidence>
<proteinExistence type="predicted"/>
<dbReference type="Gene3D" id="3.40.50.2300">
    <property type="match status" value="2"/>
</dbReference>
<dbReference type="Pfam" id="PF00356">
    <property type="entry name" value="LacI"/>
    <property type="match status" value="1"/>
</dbReference>
<dbReference type="SMART" id="SM00354">
    <property type="entry name" value="HTH_LACI"/>
    <property type="match status" value="1"/>
</dbReference>
<keyword evidence="3" id="KW-0804">Transcription</keyword>
<feature type="domain" description="HTH lacI-type" evidence="4">
    <location>
        <begin position="1"/>
        <end position="54"/>
    </location>
</feature>
<reference evidence="5 6" key="1">
    <citation type="submission" date="2016-10" db="EMBL/GenBank/DDBJ databases">
        <authorList>
            <person name="de Groot N.N."/>
        </authorList>
    </citation>
    <scope>NUCLEOTIDE SEQUENCE [LARGE SCALE GENOMIC DNA]</scope>
    <source>
        <strain evidence="5 6">SR12</strain>
    </source>
</reference>